<reference evidence="1" key="1">
    <citation type="submission" date="2018-07" db="EMBL/GenBank/DDBJ databases">
        <authorList>
            <consortium name="GenomeTrakr network: Whole genome sequencing for foodborne pathogen traceback"/>
        </authorList>
    </citation>
    <scope>NUCLEOTIDE SEQUENCE</scope>
    <source>
        <strain evidence="1">FSIS1607123</strain>
    </source>
</reference>
<gene>
    <name evidence="1" type="ORF">BCA07_00290</name>
</gene>
<dbReference type="EMBL" id="AAKNUQ010000001">
    <property type="protein sequence ID" value="ECT7627875.1"/>
    <property type="molecule type" value="Genomic_DNA"/>
</dbReference>
<name>A0A602RFM8_SALET</name>
<proteinExistence type="predicted"/>
<organism evidence="1">
    <name type="scientific">Salmonella enterica subsp. enterica serovar Give</name>
    <dbReference type="NCBI Taxonomy" id="46626"/>
    <lineage>
        <taxon>Bacteria</taxon>
        <taxon>Pseudomonadati</taxon>
        <taxon>Pseudomonadota</taxon>
        <taxon>Gammaproteobacteria</taxon>
        <taxon>Enterobacterales</taxon>
        <taxon>Enterobacteriaceae</taxon>
        <taxon>Salmonella</taxon>
    </lineage>
</organism>
<accession>A0A602RFM8</accession>
<sequence length="72" mass="7978">MIHEKNATFEFHSKAGNESEIQTELNDMKAILLAIALKLDEGSRAQLVKELNTVPNASILEWVKNLSIISGN</sequence>
<comment type="caution">
    <text evidence="1">The sequence shown here is derived from an EMBL/GenBank/DDBJ whole genome shotgun (WGS) entry which is preliminary data.</text>
</comment>
<protein>
    <submittedName>
        <fullName evidence="1">Uncharacterized protein</fullName>
    </submittedName>
</protein>
<dbReference type="AlphaFoldDB" id="A0A602RFM8"/>
<evidence type="ECO:0000313" key="1">
    <source>
        <dbReference type="EMBL" id="ECT7627875.1"/>
    </source>
</evidence>